<accession>A0A2Z7AT41</accession>
<evidence type="ECO:0000313" key="4">
    <source>
        <dbReference type="EMBL" id="KZV22589.1"/>
    </source>
</evidence>
<dbReference type="AlphaFoldDB" id="A0A2Z7AT41"/>
<evidence type="ECO:0000256" key="2">
    <source>
        <dbReference type="SAM" id="MobiDB-lite"/>
    </source>
</evidence>
<feature type="region of interest" description="Disordered" evidence="2">
    <location>
        <begin position="178"/>
        <end position="199"/>
    </location>
</feature>
<proteinExistence type="predicted"/>
<gene>
    <name evidence="4" type="ORF">F511_02606</name>
</gene>
<keyword evidence="5" id="KW-1185">Reference proteome</keyword>
<feature type="compositionally biased region" description="Polar residues" evidence="2">
    <location>
        <begin position="8"/>
        <end position="21"/>
    </location>
</feature>
<dbReference type="PANTHER" id="PTHR47491">
    <property type="entry name" value="CAP-GLY DOMAIN LINKER"/>
    <property type="match status" value="1"/>
</dbReference>
<protein>
    <submittedName>
        <fullName evidence="4">Myosin-3</fullName>
    </submittedName>
</protein>
<dbReference type="OrthoDB" id="1938127at2759"/>
<dbReference type="Pfam" id="PF24670">
    <property type="entry name" value="DUF7653"/>
    <property type="match status" value="1"/>
</dbReference>
<feature type="coiled-coil region" evidence="1">
    <location>
        <begin position="399"/>
        <end position="529"/>
    </location>
</feature>
<organism evidence="4 5">
    <name type="scientific">Dorcoceras hygrometricum</name>
    <dbReference type="NCBI Taxonomy" id="472368"/>
    <lineage>
        <taxon>Eukaryota</taxon>
        <taxon>Viridiplantae</taxon>
        <taxon>Streptophyta</taxon>
        <taxon>Embryophyta</taxon>
        <taxon>Tracheophyta</taxon>
        <taxon>Spermatophyta</taxon>
        <taxon>Magnoliopsida</taxon>
        <taxon>eudicotyledons</taxon>
        <taxon>Gunneridae</taxon>
        <taxon>Pentapetalae</taxon>
        <taxon>asterids</taxon>
        <taxon>lamiids</taxon>
        <taxon>Lamiales</taxon>
        <taxon>Gesneriaceae</taxon>
        <taxon>Didymocarpoideae</taxon>
        <taxon>Trichosporeae</taxon>
        <taxon>Loxocarpinae</taxon>
        <taxon>Dorcoceras</taxon>
    </lineage>
</organism>
<dbReference type="EMBL" id="KV014357">
    <property type="protein sequence ID" value="KZV22589.1"/>
    <property type="molecule type" value="Genomic_DNA"/>
</dbReference>
<dbReference type="PANTHER" id="PTHR47491:SF5">
    <property type="entry name" value="CAP-GLY DOMAIN LINKER"/>
    <property type="match status" value="1"/>
</dbReference>
<evidence type="ECO:0000259" key="3">
    <source>
        <dbReference type="Pfam" id="PF24670"/>
    </source>
</evidence>
<feature type="compositionally biased region" description="Basic and acidic residues" evidence="2">
    <location>
        <begin position="22"/>
        <end position="43"/>
    </location>
</feature>
<feature type="coiled-coil region" evidence="1">
    <location>
        <begin position="778"/>
        <end position="833"/>
    </location>
</feature>
<feature type="region of interest" description="Disordered" evidence="2">
    <location>
        <begin position="8"/>
        <end position="47"/>
    </location>
</feature>
<name>A0A2Z7AT41_9LAMI</name>
<feature type="domain" description="DUF7653" evidence="3">
    <location>
        <begin position="596"/>
        <end position="724"/>
    </location>
</feature>
<feature type="region of interest" description="Disordered" evidence="2">
    <location>
        <begin position="72"/>
        <end position="96"/>
    </location>
</feature>
<evidence type="ECO:0000313" key="5">
    <source>
        <dbReference type="Proteomes" id="UP000250235"/>
    </source>
</evidence>
<evidence type="ECO:0000256" key="1">
    <source>
        <dbReference type="SAM" id="Coils"/>
    </source>
</evidence>
<sequence>MKKLFFFRSNSGNGNQGSPPSTDKRIDCEKTPEKSRINKHDSEDNAPCLRRSLSFSSGFSYETGKKIKNYADQNGSPCSSSHHSHKQSMQLSSRSRALTPERLTRINHSDAAVVNNSQRTEKFNCIVSGAHSDLSENSSHCSSNVSNKVLDRYIDGEQHNETNELNVNFSLSDRLDKRSGVGKRLPPGFAQDSRKQKPKCQSFRETKLSQFHPSSRVSGDNRLLHKSPRKLAKKVVERLSHSQLLSEMRSKEAYLDKPITIEDIYSRNLKRCSTAHTDEISQKNCVTDWNSETGHHEEKSEFLDRQSCCGDKIEVRGNVDALTETDLELFNQFKEAEDRAALLSEELEQGNFLEVRGLSLPILIQIIRGLTEEKAKMALEVSSVLQDRIAEKALFREELKRARSDIDLHTRRLEKEKNELQSTLEKELDRRSDEWSLKLEKYQAEEHRLRERVRELAEQNVGLQREVSSLSEREVGTKTKITNSEKQLEELAIQVREAKEENHFLQKNLSELRDKARVLEEDRDYTRRNYKEKVTECKDMHQAISRLQRTCSDQEKTIDGLRGFCEELGKKISSENYNFGLAKVQMEQMRLTGVEHALRKEVESSRVEIDSLRCENINLLNRLKNNGDEGKYSTFKLDQELQNRISCLQEQVLPWLTESNQLCRKLLENIKSKASQILEKGSHSDTAFTGQIFECEVKLQGLERAAENLICSMRTLSSVLHEKSTILHDMVHPVATDSHEPPRRKDAQAEEIIISELKAETLLTSLLREKLYSKELTIEQLQAELGAAIRVNDILKCEVQNAMDNFSCANHKNKDLELQMMKKDEIIDQLKGDLQDNKKELAIVRGILPKVSEERDLMWEKVKQCSEQNMLLNSEVNAMRKKIEALDEDILLKEGQITILKDSIGKPFDLLASPDSSDNLCWKDSR</sequence>
<reference evidence="4 5" key="1">
    <citation type="journal article" date="2015" name="Proc. Natl. Acad. Sci. U.S.A.">
        <title>The resurrection genome of Boea hygrometrica: A blueprint for survival of dehydration.</title>
        <authorList>
            <person name="Xiao L."/>
            <person name="Yang G."/>
            <person name="Zhang L."/>
            <person name="Yang X."/>
            <person name="Zhao S."/>
            <person name="Ji Z."/>
            <person name="Zhou Q."/>
            <person name="Hu M."/>
            <person name="Wang Y."/>
            <person name="Chen M."/>
            <person name="Xu Y."/>
            <person name="Jin H."/>
            <person name="Xiao X."/>
            <person name="Hu G."/>
            <person name="Bao F."/>
            <person name="Hu Y."/>
            <person name="Wan P."/>
            <person name="Li L."/>
            <person name="Deng X."/>
            <person name="Kuang T."/>
            <person name="Xiang C."/>
            <person name="Zhu J.K."/>
            <person name="Oliver M.J."/>
            <person name="He Y."/>
        </authorList>
    </citation>
    <scope>NUCLEOTIDE SEQUENCE [LARGE SCALE GENOMIC DNA]</scope>
    <source>
        <strain evidence="5">cv. XS01</strain>
    </source>
</reference>
<dbReference type="InterPro" id="IPR056070">
    <property type="entry name" value="DUF7653"/>
</dbReference>
<keyword evidence="1" id="KW-0175">Coiled coil</keyword>
<feature type="compositionally biased region" description="Low complexity" evidence="2">
    <location>
        <begin position="73"/>
        <end position="93"/>
    </location>
</feature>
<dbReference type="Proteomes" id="UP000250235">
    <property type="component" value="Unassembled WGS sequence"/>
</dbReference>